<feature type="compositionally biased region" description="Basic and acidic residues" evidence="1">
    <location>
        <begin position="1"/>
        <end position="26"/>
    </location>
</feature>
<dbReference type="Proteomes" id="UP000826254">
    <property type="component" value="Chromosome"/>
</dbReference>
<evidence type="ECO:0000313" key="3">
    <source>
        <dbReference type="Proteomes" id="UP000826254"/>
    </source>
</evidence>
<evidence type="ECO:0000256" key="1">
    <source>
        <dbReference type="SAM" id="MobiDB-lite"/>
    </source>
</evidence>
<dbReference type="GeneID" id="67177044"/>
<evidence type="ECO:0000313" key="2">
    <source>
        <dbReference type="EMBL" id="QZP38115.1"/>
    </source>
</evidence>
<sequence>MTRNEPTRGHEAHREADRTLKNPDRNDADEDADRVEHVARHMARELCAGFRYHDRGERDAAVESFGEVDRRQFAHVDDDTARRAARAYVDALWAKDELETDHMDGDRIDPESIRGGDWGRVYDALAERAAVADIDREYATATTRAWRNHKANGDYWTPMLRAQLLEYRAAVGDEEYPTKPSDGREGFGAAPVRYLLGVELHDRHTTDHWEEAIRVMEPYYRRILLSHRAD</sequence>
<keyword evidence="3" id="KW-1185">Reference proteome</keyword>
<feature type="region of interest" description="Disordered" evidence="1">
    <location>
        <begin position="1"/>
        <end position="34"/>
    </location>
</feature>
<dbReference type="EMBL" id="CP081958">
    <property type="protein sequence ID" value="QZP38115.1"/>
    <property type="molecule type" value="Genomic_DNA"/>
</dbReference>
<protein>
    <submittedName>
        <fullName evidence="2">Uncharacterized protein</fullName>
    </submittedName>
</protein>
<organism evidence="2 3">
    <name type="scientific">Halobaculum magnesiiphilum</name>
    <dbReference type="NCBI Taxonomy" id="1017351"/>
    <lineage>
        <taxon>Archaea</taxon>
        <taxon>Methanobacteriati</taxon>
        <taxon>Methanobacteriota</taxon>
        <taxon>Stenosarchaea group</taxon>
        <taxon>Halobacteria</taxon>
        <taxon>Halobacteriales</taxon>
        <taxon>Haloferacaceae</taxon>
        <taxon>Halobaculum</taxon>
    </lineage>
</organism>
<reference evidence="2 3" key="1">
    <citation type="journal article" date="2021" name="Int. J. Syst. Evol. Microbiol.">
        <title>Halobaculum halophilum sp. nov. and Halobaculum salinum sp. nov., isolated from salt lake and saline soil.</title>
        <authorList>
            <person name="Cui H.L."/>
            <person name="Shi X.W."/>
            <person name="Yin X.M."/>
            <person name="Yang X.Y."/>
            <person name="Hou J."/>
            <person name="Zhu L."/>
        </authorList>
    </citation>
    <scope>NUCLEOTIDE SEQUENCE [LARGE SCALE GENOMIC DNA]</scope>
    <source>
        <strain evidence="2 3">NBRC 109044</strain>
    </source>
</reference>
<dbReference type="AlphaFoldDB" id="A0A8T8WE52"/>
<accession>A0A8T8WE52</accession>
<gene>
    <name evidence="2" type="ORF">K6T50_02840</name>
</gene>
<name>A0A8T8WE52_9EURY</name>
<dbReference type="KEGG" id="hmp:K6T50_02840"/>
<dbReference type="RefSeq" id="WP_222607918.1">
    <property type="nucleotide sequence ID" value="NZ_CP081958.1"/>
</dbReference>
<proteinExistence type="predicted"/>